<name>A0A433PTD8_9FUNG</name>
<evidence type="ECO:0000313" key="1">
    <source>
        <dbReference type="EMBL" id="RUS20809.1"/>
    </source>
</evidence>
<feature type="non-terminal residue" evidence="1">
    <location>
        <position position="82"/>
    </location>
</feature>
<dbReference type="Pfam" id="PF15925">
    <property type="entry name" value="SOSSC"/>
    <property type="match status" value="1"/>
</dbReference>
<dbReference type="AlphaFoldDB" id="A0A433PTD8"/>
<dbReference type="InterPro" id="IPR031821">
    <property type="entry name" value="SOSSC"/>
</dbReference>
<reference evidence="1 2" key="1">
    <citation type="journal article" date="2018" name="New Phytol.">
        <title>Phylogenomics of Endogonaceae and evolution of mycorrhizas within Mucoromycota.</title>
        <authorList>
            <person name="Chang Y."/>
            <person name="Desiro A."/>
            <person name="Na H."/>
            <person name="Sandor L."/>
            <person name="Lipzen A."/>
            <person name="Clum A."/>
            <person name="Barry K."/>
            <person name="Grigoriev I.V."/>
            <person name="Martin F.M."/>
            <person name="Stajich J.E."/>
            <person name="Smith M.E."/>
            <person name="Bonito G."/>
            <person name="Spatafora J.W."/>
        </authorList>
    </citation>
    <scope>NUCLEOTIDE SEQUENCE [LARGE SCALE GENOMIC DNA]</scope>
    <source>
        <strain evidence="1 2">AD002</strain>
    </source>
</reference>
<dbReference type="EMBL" id="RBNJ01020863">
    <property type="protein sequence ID" value="RUS20809.1"/>
    <property type="molecule type" value="Genomic_DNA"/>
</dbReference>
<protein>
    <submittedName>
        <fullName evidence="1">Uncharacterized protein</fullName>
    </submittedName>
</protein>
<dbReference type="GO" id="GO:0070876">
    <property type="term" value="C:SOSS complex"/>
    <property type="evidence" value="ECO:0007669"/>
    <property type="project" value="InterPro"/>
</dbReference>
<accession>A0A433PTD8</accession>
<evidence type="ECO:0000313" key="2">
    <source>
        <dbReference type="Proteomes" id="UP000274822"/>
    </source>
</evidence>
<organism evidence="1 2">
    <name type="scientific">Jimgerdemannia flammicorona</name>
    <dbReference type="NCBI Taxonomy" id="994334"/>
    <lineage>
        <taxon>Eukaryota</taxon>
        <taxon>Fungi</taxon>
        <taxon>Fungi incertae sedis</taxon>
        <taxon>Mucoromycota</taxon>
        <taxon>Mucoromycotina</taxon>
        <taxon>Endogonomycetes</taxon>
        <taxon>Endogonales</taxon>
        <taxon>Endogonaceae</taxon>
        <taxon>Jimgerdemannia</taxon>
    </lineage>
</organism>
<proteinExistence type="predicted"/>
<gene>
    <name evidence="1" type="ORF">BC938DRAFT_475498</name>
</gene>
<dbReference type="GO" id="GO:0006281">
    <property type="term" value="P:DNA repair"/>
    <property type="evidence" value="ECO:0007669"/>
    <property type="project" value="InterPro"/>
</dbReference>
<dbReference type="Proteomes" id="UP000274822">
    <property type="component" value="Unassembled WGS sequence"/>
</dbReference>
<sequence>MSTYVNYFMFSPPNPSHVLTHSYRFQQTFRVEKERALLKSSMEQALSQARNQTPGYYAGRLSRNNNFVVPVVPRLPPPPTME</sequence>
<keyword evidence="2" id="KW-1185">Reference proteome</keyword>
<comment type="caution">
    <text evidence="1">The sequence shown here is derived from an EMBL/GenBank/DDBJ whole genome shotgun (WGS) entry which is preliminary data.</text>
</comment>